<evidence type="ECO:0000313" key="2">
    <source>
        <dbReference type="EMBL" id="GER49941.1"/>
    </source>
</evidence>
<dbReference type="Proteomes" id="UP000325081">
    <property type="component" value="Unassembled WGS sequence"/>
</dbReference>
<gene>
    <name evidence="2" type="ORF">STAS_27216</name>
</gene>
<accession>A0A5A7R126</accession>
<evidence type="ECO:0000256" key="1">
    <source>
        <dbReference type="SAM" id="MobiDB-lite"/>
    </source>
</evidence>
<dbReference type="EMBL" id="BKCP01008959">
    <property type="protein sequence ID" value="GER49941.1"/>
    <property type="molecule type" value="Genomic_DNA"/>
</dbReference>
<sequence length="304" mass="33931">MEQPSTLPDPPSPRSQSNIAEYPLPQLHLPRPSSSVIPADLTSLILAEVSKAIQNLLPEVQSSTLEEGEIPTIVTEAPVDGTIAAKIVAGARTDISGQGQSSQVRVSRTSDVKPPRGGCSFFFWADLPIPNRASEIITRLHTENKILESGDEILGKRKILAEALLEDFMIPSSYLGWHATELMSQIFGHLQQVQMTLSSTSGLLYVKGLPGFLPSIERDIDYERLDTTYSKPFRLPVWNNYKLVKTPSLLILQLHQWNHPHKPHYLLQWNHPHKPHYLLQDQHFHGTESSSSPSEESLPSLSTF</sequence>
<reference evidence="3" key="1">
    <citation type="journal article" date="2019" name="Curr. Biol.">
        <title>Genome Sequence of Striga asiatica Provides Insight into the Evolution of Plant Parasitism.</title>
        <authorList>
            <person name="Yoshida S."/>
            <person name="Kim S."/>
            <person name="Wafula E.K."/>
            <person name="Tanskanen J."/>
            <person name="Kim Y.M."/>
            <person name="Honaas L."/>
            <person name="Yang Z."/>
            <person name="Spallek T."/>
            <person name="Conn C.E."/>
            <person name="Ichihashi Y."/>
            <person name="Cheong K."/>
            <person name="Cui S."/>
            <person name="Der J.P."/>
            <person name="Gundlach H."/>
            <person name="Jiao Y."/>
            <person name="Hori C."/>
            <person name="Ishida J.K."/>
            <person name="Kasahara H."/>
            <person name="Kiba T."/>
            <person name="Kim M.S."/>
            <person name="Koo N."/>
            <person name="Laohavisit A."/>
            <person name="Lee Y.H."/>
            <person name="Lumba S."/>
            <person name="McCourt P."/>
            <person name="Mortimer J.C."/>
            <person name="Mutuku J.M."/>
            <person name="Nomura T."/>
            <person name="Sasaki-Sekimoto Y."/>
            <person name="Seto Y."/>
            <person name="Wang Y."/>
            <person name="Wakatake T."/>
            <person name="Sakakibara H."/>
            <person name="Demura T."/>
            <person name="Yamaguchi S."/>
            <person name="Yoneyama K."/>
            <person name="Manabe R.I."/>
            <person name="Nelson D.C."/>
            <person name="Schulman A.H."/>
            <person name="Timko M.P."/>
            <person name="dePamphilis C.W."/>
            <person name="Choi D."/>
            <person name="Shirasu K."/>
        </authorList>
    </citation>
    <scope>NUCLEOTIDE SEQUENCE [LARGE SCALE GENOMIC DNA]</scope>
    <source>
        <strain evidence="3">cv. UVA1</strain>
    </source>
</reference>
<dbReference type="AlphaFoldDB" id="A0A5A7R126"/>
<feature type="region of interest" description="Disordered" evidence="1">
    <location>
        <begin position="284"/>
        <end position="304"/>
    </location>
</feature>
<name>A0A5A7R126_STRAF</name>
<keyword evidence="3" id="KW-1185">Reference proteome</keyword>
<organism evidence="2 3">
    <name type="scientific">Striga asiatica</name>
    <name type="common">Asiatic witchweed</name>
    <name type="synonym">Buchnera asiatica</name>
    <dbReference type="NCBI Taxonomy" id="4170"/>
    <lineage>
        <taxon>Eukaryota</taxon>
        <taxon>Viridiplantae</taxon>
        <taxon>Streptophyta</taxon>
        <taxon>Embryophyta</taxon>
        <taxon>Tracheophyta</taxon>
        <taxon>Spermatophyta</taxon>
        <taxon>Magnoliopsida</taxon>
        <taxon>eudicotyledons</taxon>
        <taxon>Gunneridae</taxon>
        <taxon>Pentapetalae</taxon>
        <taxon>asterids</taxon>
        <taxon>lamiids</taxon>
        <taxon>Lamiales</taxon>
        <taxon>Orobanchaceae</taxon>
        <taxon>Buchnereae</taxon>
        <taxon>Striga</taxon>
    </lineage>
</organism>
<protein>
    <submittedName>
        <fullName evidence="2">Iron-sulfur cluster repair protein YtfE</fullName>
    </submittedName>
</protein>
<evidence type="ECO:0000313" key="3">
    <source>
        <dbReference type="Proteomes" id="UP000325081"/>
    </source>
</evidence>
<comment type="caution">
    <text evidence="2">The sequence shown here is derived from an EMBL/GenBank/DDBJ whole genome shotgun (WGS) entry which is preliminary data.</text>
</comment>
<feature type="compositionally biased region" description="Low complexity" evidence="1">
    <location>
        <begin position="288"/>
        <end position="304"/>
    </location>
</feature>
<proteinExistence type="predicted"/>